<dbReference type="PATRIC" id="fig|1675527.3.peg.1602"/>
<feature type="transmembrane region" description="Helical" evidence="1">
    <location>
        <begin position="43"/>
        <end position="61"/>
    </location>
</feature>
<feature type="transmembrane region" description="Helical" evidence="1">
    <location>
        <begin position="124"/>
        <end position="145"/>
    </location>
</feature>
<dbReference type="STRING" id="1675527.AIOL_001511"/>
<keyword evidence="1" id="KW-1133">Transmembrane helix</keyword>
<evidence type="ECO:0000313" key="2">
    <source>
        <dbReference type="EMBL" id="KMW56557.1"/>
    </source>
</evidence>
<gene>
    <name evidence="2" type="ORF">AIOL_001511</name>
</gene>
<proteinExistence type="predicted"/>
<keyword evidence="1" id="KW-0472">Membrane</keyword>
<dbReference type="Proteomes" id="UP000037178">
    <property type="component" value="Unassembled WGS sequence"/>
</dbReference>
<feature type="transmembrane region" description="Helical" evidence="1">
    <location>
        <begin position="212"/>
        <end position="230"/>
    </location>
</feature>
<evidence type="ECO:0000313" key="3">
    <source>
        <dbReference type="Proteomes" id="UP000037178"/>
    </source>
</evidence>
<feature type="transmembrane region" description="Helical" evidence="1">
    <location>
        <begin position="273"/>
        <end position="295"/>
    </location>
</feature>
<accession>A0A0J9E1J1</accession>
<keyword evidence="1" id="KW-0812">Transmembrane</keyword>
<feature type="transmembrane region" description="Helical" evidence="1">
    <location>
        <begin position="152"/>
        <end position="172"/>
    </location>
</feature>
<feature type="transmembrane region" description="Helical" evidence="1">
    <location>
        <begin position="12"/>
        <end position="31"/>
    </location>
</feature>
<dbReference type="AlphaFoldDB" id="A0A0J9E1J1"/>
<reference evidence="2 3" key="1">
    <citation type="submission" date="2015-06" db="EMBL/GenBank/DDBJ databases">
        <title>Draft genome sequence of an Alphaproteobacteria species associated to the Mediterranean sponge Oscarella lobularis.</title>
        <authorList>
            <person name="Jourda C."/>
            <person name="Santini S."/>
            <person name="Claverie J.-M."/>
        </authorList>
    </citation>
    <scope>NUCLEOTIDE SEQUENCE [LARGE SCALE GENOMIC DNA]</scope>
    <source>
        <strain evidence="2">IGS</strain>
    </source>
</reference>
<evidence type="ECO:0000256" key="1">
    <source>
        <dbReference type="SAM" id="Phobius"/>
    </source>
</evidence>
<protein>
    <submittedName>
        <fullName evidence="2">Uncharacterized protein</fullName>
    </submittedName>
</protein>
<comment type="caution">
    <text evidence="2">The sequence shown here is derived from an EMBL/GenBank/DDBJ whole genome shotgun (WGS) entry which is preliminary data.</text>
</comment>
<feature type="transmembrane region" description="Helical" evidence="1">
    <location>
        <begin position="242"/>
        <end position="261"/>
    </location>
</feature>
<sequence length="416" mass="45681">MMAISGIGILLPRLKGILVANSLSFATIYLMASPVASNNQTTAFFFALVVLGATWTTFWAGRQSGSRDDHFELIARAGRWLLPSMYFFGIYHKINTDFLDPAVSCAVVLYEALFNGSWLSNWNFGQYGAIHATFVFEGIAMVALFIPRLKVYGMLIGIPFHLIIGFTGYAYYKDFSTIVLVLYSLFIPRAAYAAAFAAIARYSGNGNLALRLGRWALVGFVCAYVITGAMRDAHGLMPTHEIMVPFFAIYGICFYLFAVICTPRHGSLAPKRAAGWLMVVPLIYFLNGWSPYLGLKTESSISMYSNLHTEGGQTNHLIHGVIPATWSYQNDLVTPVSSNSPAFDAAYIGTGLALVRYEFDRLLATQPGPSVTVATTEGIVSSDAGWVNTYLTSNPIAQNFLIFKPVDLNHPKVCSH</sequence>
<name>A0A0J9E1J1_9RHOB</name>
<feature type="transmembrane region" description="Helical" evidence="1">
    <location>
        <begin position="178"/>
        <end position="200"/>
    </location>
</feature>
<keyword evidence="3" id="KW-1185">Reference proteome</keyword>
<dbReference type="EMBL" id="LFTY01000002">
    <property type="protein sequence ID" value="KMW56557.1"/>
    <property type="molecule type" value="Genomic_DNA"/>
</dbReference>
<organism evidence="2 3">
    <name type="scientific">Candidatus Rhodobacter oscarellae</name>
    <dbReference type="NCBI Taxonomy" id="1675527"/>
    <lineage>
        <taxon>Bacteria</taxon>
        <taxon>Pseudomonadati</taxon>
        <taxon>Pseudomonadota</taxon>
        <taxon>Alphaproteobacteria</taxon>
        <taxon>Rhodobacterales</taxon>
        <taxon>Rhodobacter group</taxon>
        <taxon>Rhodobacter</taxon>
    </lineage>
</organism>